<dbReference type="InterPro" id="IPR016181">
    <property type="entry name" value="Acyl_CoA_acyltransferase"/>
</dbReference>
<dbReference type="KEGG" id="pami:JCM7686_3302"/>
<dbReference type="SUPFAM" id="SSF55729">
    <property type="entry name" value="Acyl-CoA N-acyltransferases (Nat)"/>
    <property type="match status" value="1"/>
</dbReference>
<feature type="domain" description="N-acetyltransferase" evidence="1">
    <location>
        <begin position="15"/>
        <end position="103"/>
    </location>
</feature>
<dbReference type="OrthoDB" id="9800945at2"/>
<dbReference type="eggNOG" id="COG2388">
    <property type="taxonomic scope" value="Bacteria"/>
</dbReference>
<dbReference type="STRING" id="1367847.JCM7686_3302"/>
<name>S5XYE0_PARAH</name>
<sequence>MTESPTPTDLPIHKEKLTGGGRYVLRLPDLADEAELSWHDAAPGVIVADHTFVPTSMRGRNIASALVARLIADARAHGLKIVPQCPYVRAQFDRHADWADLRAVL</sequence>
<dbReference type="GO" id="GO:0016740">
    <property type="term" value="F:transferase activity"/>
    <property type="evidence" value="ECO:0007669"/>
    <property type="project" value="UniProtKB-KW"/>
</dbReference>
<dbReference type="InterPro" id="IPR031165">
    <property type="entry name" value="GNAT_YJDJ"/>
</dbReference>
<evidence type="ECO:0000313" key="2">
    <source>
        <dbReference type="EMBL" id="AGT10337.1"/>
    </source>
</evidence>
<proteinExistence type="predicted"/>
<reference evidence="2 3" key="1">
    <citation type="journal article" date="2014" name="BMC Genomics">
        <title>Architecture and functions of a multipartite genome of the methylotrophic bacterium Paracoccus aminophilus JCM 7686, containing primary and secondary chromids.</title>
        <authorList>
            <person name="Dziewit L."/>
            <person name="Czarnecki J."/>
            <person name="Wibberg D."/>
            <person name="Radlinska M."/>
            <person name="Mrozek P."/>
            <person name="Szymczak M."/>
            <person name="Schluter A."/>
            <person name="Puhler A."/>
            <person name="Bartosik D."/>
        </authorList>
    </citation>
    <scope>NUCLEOTIDE SEQUENCE [LARGE SCALE GENOMIC DNA]</scope>
    <source>
        <strain evidence="2">JCM 7686</strain>
    </source>
</reference>
<dbReference type="Gene3D" id="3.40.630.30">
    <property type="match status" value="1"/>
</dbReference>
<dbReference type="Proteomes" id="UP000015480">
    <property type="component" value="Chromosome"/>
</dbReference>
<dbReference type="AlphaFoldDB" id="S5XYE0"/>
<organism evidence="2 3">
    <name type="scientific">Paracoccus aminophilus JCM 7686</name>
    <dbReference type="NCBI Taxonomy" id="1367847"/>
    <lineage>
        <taxon>Bacteria</taxon>
        <taxon>Pseudomonadati</taxon>
        <taxon>Pseudomonadota</taxon>
        <taxon>Alphaproteobacteria</taxon>
        <taxon>Rhodobacterales</taxon>
        <taxon>Paracoccaceae</taxon>
        <taxon>Paracoccus</taxon>
    </lineage>
</organism>
<dbReference type="RefSeq" id="WP_020951973.1">
    <property type="nucleotide sequence ID" value="NC_022041.1"/>
</dbReference>
<dbReference type="PROSITE" id="PS51729">
    <property type="entry name" value="GNAT_YJDJ"/>
    <property type="match status" value="1"/>
</dbReference>
<evidence type="ECO:0000259" key="1">
    <source>
        <dbReference type="PROSITE" id="PS51729"/>
    </source>
</evidence>
<gene>
    <name evidence="2" type="ORF">JCM7686_3302</name>
</gene>
<dbReference type="InterPro" id="IPR045057">
    <property type="entry name" value="Gcn5-rel_NAT"/>
</dbReference>
<protein>
    <submittedName>
        <fullName evidence="2">Acetyltransferase</fullName>
    </submittedName>
</protein>
<dbReference type="PANTHER" id="PTHR31435:SF10">
    <property type="entry name" value="BSR4717 PROTEIN"/>
    <property type="match status" value="1"/>
</dbReference>
<evidence type="ECO:0000313" key="3">
    <source>
        <dbReference type="Proteomes" id="UP000015480"/>
    </source>
</evidence>
<dbReference type="Pfam" id="PF14542">
    <property type="entry name" value="Acetyltransf_CG"/>
    <property type="match status" value="1"/>
</dbReference>
<dbReference type="PATRIC" id="fig|1367847.3.peg.3330"/>
<keyword evidence="2" id="KW-0808">Transferase</keyword>
<dbReference type="PANTHER" id="PTHR31435">
    <property type="entry name" value="PROTEIN NATD1"/>
    <property type="match status" value="1"/>
</dbReference>
<dbReference type="HOGENOM" id="CLU_132888_2_1_5"/>
<accession>S5XYE0</accession>
<keyword evidence="3" id="KW-1185">Reference proteome</keyword>
<dbReference type="EMBL" id="CP006650">
    <property type="protein sequence ID" value="AGT10337.1"/>
    <property type="molecule type" value="Genomic_DNA"/>
</dbReference>